<keyword evidence="2" id="KW-0472">Membrane</keyword>
<dbReference type="AlphaFoldDB" id="A0A4U6TVS9"/>
<evidence type="ECO:0000313" key="4">
    <source>
        <dbReference type="Proteomes" id="UP000298652"/>
    </source>
</evidence>
<reference evidence="3" key="1">
    <citation type="submission" date="2019-03" db="EMBL/GenBank/DDBJ databases">
        <title>WGS assembly of Setaria viridis.</title>
        <authorList>
            <person name="Huang P."/>
            <person name="Jenkins J."/>
            <person name="Grimwood J."/>
            <person name="Barry K."/>
            <person name="Healey A."/>
            <person name="Mamidi S."/>
            <person name="Sreedasyam A."/>
            <person name="Shu S."/>
            <person name="Feldman M."/>
            <person name="Wu J."/>
            <person name="Yu Y."/>
            <person name="Chen C."/>
            <person name="Johnson J."/>
            <person name="Rokhsar D."/>
            <person name="Baxter I."/>
            <person name="Schmutz J."/>
            <person name="Brutnell T."/>
            <person name="Kellogg E."/>
        </authorList>
    </citation>
    <scope>NUCLEOTIDE SEQUENCE [LARGE SCALE GENOMIC DNA]</scope>
</reference>
<sequence length="153" mass="16342">MVPSPLLSSAGEPLTHCSFAHELLSTAASLPTVRSSSVTAPGWRASPLSHASCSPPRSRRCAYLCSSPSSSAPPLAGGHGASHGNELNVVGPRRARDRRKDGYSAVTSLIWILVTSNWILVGSIWMFIGLICKSASSIWKSASEQERIGRWNE</sequence>
<accession>A0A4U6TVS9</accession>
<feature type="transmembrane region" description="Helical" evidence="2">
    <location>
        <begin position="103"/>
        <end position="128"/>
    </location>
</feature>
<name>A0A4U6TVS9_SETVI</name>
<dbReference type="Proteomes" id="UP000298652">
    <property type="component" value="Chromosome 7"/>
</dbReference>
<evidence type="ECO:0000256" key="2">
    <source>
        <dbReference type="SAM" id="Phobius"/>
    </source>
</evidence>
<dbReference type="EMBL" id="CM016558">
    <property type="protein sequence ID" value="TKW07218.1"/>
    <property type="molecule type" value="Genomic_DNA"/>
</dbReference>
<feature type="region of interest" description="Disordered" evidence="1">
    <location>
        <begin position="74"/>
        <end position="94"/>
    </location>
</feature>
<proteinExistence type="predicted"/>
<evidence type="ECO:0000313" key="3">
    <source>
        <dbReference type="EMBL" id="TKW07218.1"/>
    </source>
</evidence>
<organism evidence="3 4">
    <name type="scientific">Setaria viridis</name>
    <name type="common">Green bristlegrass</name>
    <name type="synonym">Setaria italica subsp. viridis</name>
    <dbReference type="NCBI Taxonomy" id="4556"/>
    <lineage>
        <taxon>Eukaryota</taxon>
        <taxon>Viridiplantae</taxon>
        <taxon>Streptophyta</taxon>
        <taxon>Embryophyta</taxon>
        <taxon>Tracheophyta</taxon>
        <taxon>Spermatophyta</taxon>
        <taxon>Magnoliopsida</taxon>
        <taxon>Liliopsida</taxon>
        <taxon>Poales</taxon>
        <taxon>Poaceae</taxon>
        <taxon>PACMAD clade</taxon>
        <taxon>Panicoideae</taxon>
        <taxon>Panicodae</taxon>
        <taxon>Paniceae</taxon>
        <taxon>Cenchrinae</taxon>
        <taxon>Setaria</taxon>
    </lineage>
</organism>
<keyword evidence="2" id="KW-1133">Transmembrane helix</keyword>
<protein>
    <submittedName>
        <fullName evidence="3">Uncharacterized protein</fullName>
    </submittedName>
</protein>
<gene>
    <name evidence="3" type="ORF">SEVIR_7G293200v2</name>
</gene>
<keyword evidence="4" id="KW-1185">Reference proteome</keyword>
<keyword evidence="2" id="KW-0812">Transmembrane</keyword>
<dbReference type="Gramene" id="TKW07218">
    <property type="protein sequence ID" value="TKW07218"/>
    <property type="gene ID" value="SEVIR_7G293200v2"/>
</dbReference>
<evidence type="ECO:0000256" key="1">
    <source>
        <dbReference type="SAM" id="MobiDB-lite"/>
    </source>
</evidence>